<keyword evidence="5 10" id="KW-0653">Protein transport</keyword>
<keyword evidence="4 10" id="KW-0813">Transport</keyword>
<evidence type="ECO:0000256" key="9">
    <source>
        <dbReference type="ARBA" id="ARBA00043873"/>
    </source>
</evidence>
<comment type="subunit">
    <text evidence="10">Component of the conserved oligomeric Golgi complex.</text>
</comment>
<dbReference type="InterPro" id="IPR048369">
    <property type="entry name" value="COG6_C"/>
</dbReference>
<evidence type="ECO:0000256" key="1">
    <source>
        <dbReference type="ARBA" id="ARBA00004395"/>
    </source>
</evidence>
<evidence type="ECO:0000256" key="10">
    <source>
        <dbReference type="RuleBase" id="RU365075"/>
    </source>
</evidence>
<organism evidence="14 15">
    <name type="scientific">Rickenella mellea</name>
    <dbReference type="NCBI Taxonomy" id="50990"/>
    <lineage>
        <taxon>Eukaryota</taxon>
        <taxon>Fungi</taxon>
        <taxon>Dikarya</taxon>
        <taxon>Basidiomycota</taxon>
        <taxon>Agaricomycotina</taxon>
        <taxon>Agaricomycetes</taxon>
        <taxon>Hymenochaetales</taxon>
        <taxon>Rickenellaceae</taxon>
        <taxon>Rickenella</taxon>
    </lineage>
</organism>
<comment type="subcellular location">
    <subcellularLocation>
        <location evidence="1 10">Golgi apparatus membrane</location>
        <topology evidence="1 10">Peripheral membrane protein</topology>
    </subcellularLocation>
</comment>
<dbReference type="InterPro" id="IPR048368">
    <property type="entry name" value="COG6_N"/>
</dbReference>
<gene>
    <name evidence="14" type="ORF">BD410DRAFT_818804</name>
</gene>
<evidence type="ECO:0000256" key="3">
    <source>
        <dbReference type="ARBA" id="ARBA00020973"/>
    </source>
</evidence>
<keyword evidence="15" id="KW-1185">Reference proteome</keyword>
<dbReference type="OrthoDB" id="272987at2759"/>
<dbReference type="PANTHER" id="PTHR21506">
    <property type="entry name" value="COMPONENT OF OLIGOMERIC GOLGI COMPLEX 6"/>
    <property type="match status" value="1"/>
</dbReference>
<evidence type="ECO:0000313" key="15">
    <source>
        <dbReference type="Proteomes" id="UP000294933"/>
    </source>
</evidence>
<evidence type="ECO:0000256" key="2">
    <source>
        <dbReference type="ARBA" id="ARBA00011023"/>
    </source>
</evidence>
<dbReference type="AlphaFoldDB" id="A0A4Y7QKB7"/>
<protein>
    <recommendedName>
        <fullName evidence="3 10">Conserved oligomeric Golgi complex subunit 6</fullName>
        <shortName evidence="10">COG complex subunit 6</shortName>
    </recommendedName>
    <alternativeName>
        <fullName evidence="8 10">Component of oligomeric Golgi complex 6</fullName>
    </alternativeName>
</protein>
<dbReference type="PANTHER" id="PTHR21506:SF0">
    <property type="entry name" value="CONSERVED OLIGOMERIC GOLGI COMPLEX SUBUNIT 6"/>
    <property type="match status" value="1"/>
</dbReference>
<evidence type="ECO:0000259" key="12">
    <source>
        <dbReference type="Pfam" id="PF06419"/>
    </source>
</evidence>
<comment type="function">
    <text evidence="10">Acts as component of the peripheral membrane COG complex that is involved in intra-Golgi protein trafficking. COG is located at the cis-Golgi, and regulates tethering of retrograde intra-Golgi vesicles and possibly a number of other membrane trafficking events.</text>
</comment>
<sequence>MLPSSSLSTTSLGAKSNAAPRNPVSLRLYKVLSTTYDDAATRDALTTLSEFYQQSTAFGAKDSPKGEDESDATAHRTEGEDAVAASGTAARARKSLRRDAESKVAQGSQKFLKAFKEVDKNLDILQTYVETMQIQCDEAHAQLQSTNQACKSLLERAGGLRSLRDGVADRQAAVDGFLTLFTLSESERDAIESRDIMIETGFFEAMAKAEKIRDDCHVLMAGEDGPTQAGTDIMSTTSQQLEQGFDKISRWCSLEFRSLGRDAQLEVGSTMREAIRWLRKRPELLSDVLHVLAQTRQATILSTFMDALTRGGPGGRPRPIEIHAHDPLRYVGDMLAWVHQAIAGEREFLESLFSIKGDGRMVGSVRTFDGGGEEEEWIGILMDNAFEKLCSPLKIRVRQTVRSQESCITSYKVANLLQFYTVTMRSTIGDKPILSKTLNEMTDDSYKAFLDTIEAQSRSLARTPLPEDQDVTPPLSILDHTQILRELMSVYQSALIGDENETDRREGFRSILDTMVDNAIEMCINSSDARVIQNPEWDKEVFMLNCVTHLQNVVKSHSFADYKTEALQNDLDLREAEIVVGHYHRVLRDAGLDKCVAVCEAKRPDEPISRVGAMQPTNLEAALRNFATWLSSPDVVQPQRLSRLLDQRLGSRIHRAALRRLANSYELICSEVRKPENKYEAANTTLGSQRPFGQMTALRQVLGIEEDIDM</sequence>
<dbReference type="GO" id="GO:0017119">
    <property type="term" value="C:Golgi transport complex"/>
    <property type="evidence" value="ECO:0007669"/>
    <property type="project" value="UniProtKB-UniRule"/>
</dbReference>
<evidence type="ECO:0000256" key="4">
    <source>
        <dbReference type="ARBA" id="ARBA00022448"/>
    </source>
</evidence>
<dbReference type="Proteomes" id="UP000294933">
    <property type="component" value="Unassembled WGS sequence"/>
</dbReference>
<reference evidence="14 15" key="1">
    <citation type="submission" date="2018-06" db="EMBL/GenBank/DDBJ databases">
        <title>A transcriptomic atlas of mushroom development highlights an independent origin of complex multicellularity.</title>
        <authorList>
            <consortium name="DOE Joint Genome Institute"/>
            <person name="Krizsan K."/>
            <person name="Almasi E."/>
            <person name="Merenyi Z."/>
            <person name="Sahu N."/>
            <person name="Viragh M."/>
            <person name="Koszo T."/>
            <person name="Mondo S."/>
            <person name="Kiss B."/>
            <person name="Balint B."/>
            <person name="Kues U."/>
            <person name="Barry K."/>
            <person name="Hegedus J.C."/>
            <person name="Henrissat B."/>
            <person name="Johnson J."/>
            <person name="Lipzen A."/>
            <person name="Ohm R."/>
            <person name="Nagy I."/>
            <person name="Pangilinan J."/>
            <person name="Yan J."/>
            <person name="Xiong Y."/>
            <person name="Grigoriev I.V."/>
            <person name="Hibbett D.S."/>
            <person name="Nagy L.G."/>
        </authorList>
    </citation>
    <scope>NUCLEOTIDE SEQUENCE [LARGE SCALE GENOMIC DNA]</scope>
    <source>
        <strain evidence="14 15">SZMC22713</strain>
    </source>
</reference>
<dbReference type="EMBL" id="ML170159">
    <property type="protein sequence ID" value="TDL27340.1"/>
    <property type="molecule type" value="Genomic_DNA"/>
</dbReference>
<dbReference type="Pfam" id="PF06419">
    <property type="entry name" value="COG6_N"/>
    <property type="match status" value="1"/>
</dbReference>
<evidence type="ECO:0000256" key="11">
    <source>
        <dbReference type="SAM" id="MobiDB-lite"/>
    </source>
</evidence>
<proteinExistence type="inferred from homology"/>
<evidence type="ECO:0000256" key="6">
    <source>
        <dbReference type="ARBA" id="ARBA00023034"/>
    </source>
</evidence>
<keyword evidence="6 10" id="KW-0333">Golgi apparatus</keyword>
<evidence type="ECO:0000256" key="7">
    <source>
        <dbReference type="ARBA" id="ARBA00023136"/>
    </source>
</evidence>
<name>A0A4Y7QKB7_9AGAM</name>
<dbReference type="InterPro" id="IPR010490">
    <property type="entry name" value="COG6"/>
</dbReference>
<feature type="compositionally biased region" description="Basic and acidic residues" evidence="11">
    <location>
        <begin position="62"/>
        <end position="79"/>
    </location>
</feature>
<feature type="region of interest" description="Disordered" evidence="11">
    <location>
        <begin position="58"/>
        <end position="89"/>
    </location>
</feature>
<dbReference type="GO" id="GO:0006891">
    <property type="term" value="P:intra-Golgi vesicle-mediated transport"/>
    <property type="evidence" value="ECO:0007669"/>
    <property type="project" value="UniProtKB-UniRule"/>
</dbReference>
<evidence type="ECO:0000256" key="5">
    <source>
        <dbReference type="ARBA" id="ARBA00022927"/>
    </source>
</evidence>
<accession>A0A4Y7QKB7</accession>
<comment type="function">
    <text evidence="9">Acts as a component of the peripheral membrane COG complex that is involved in intra-Golgi protein trafficking. COG is located at the cis-Golgi, and regulates tethering of retrograde intra-Golgi vesicles and possibly a number of other membrane trafficking events.</text>
</comment>
<dbReference type="GO" id="GO:0000139">
    <property type="term" value="C:Golgi membrane"/>
    <property type="evidence" value="ECO:0007669"/>
    <property type="project" value="UniProtKB-SubCell"/>
</dbReference>
<feature type="domain" description="Conserved Oligomeric Golgi complex subunit 6 C-terminal" evidence="13">
    <location>
        <begin position="228"/>
        <end position="684"/>
    </location>
</feature>
<dbReference type="STRING" id="50990.A0A4Y7QKB7"/>
<evidence type="ECO:0000313" key="14">
    <source>
        <dbReference type="EMBL" id="TDL27340.1"/>
    </source>
</evidence>
<keyword evidence="7 10" id="KW-0472">Membrane</keyword>
<evidence type="ECO:0000256" key="8">
    <source>
        <dbReference type="ARBA" id="ARBA00031348"/>
    </source>
</evidence>
<comment type="similarity">
    <text evidence="2 10">Belongs to the COG6 family.</text>
</comment>
<dbReference type="SMART" id="SM01087">
    <property type="entry name" value="COG6"/>
    <property type="match status" value="1"/>
</dbReference>
<dbReference type="VEuPathDB" id="FungiDB:BD410DRAFT_818804"/>
<dbReference type="GO" id="GO:0015031">
    <property type="term" value="P:protein transport"/>
    <property type="evidence" value="ECO:0007669"/>
    <property type="project" value="UniProtKB-KW"/>
</dbReference>
<dbReference type="Pfam" id="PF20653">
    <property type="entry name" value="COG6_C"/>
    <property type="match status" value="1"/>
</dbReference>
<feature type="domain" description="Conserved oligomeric complex COG6 N-terminal" evidence="12">
    <location>
        <begin position="88"/>
        <end position="193"/>
    </location>
</feature>
<evidence type="ECO:0000259" key="13">
    <source>
        <dbReference type="Pfam" id="PF20653"/>
    </source>
</evidence>